<dbReference type="AlphaFoldDB" id="A0A0V0GMH8"/>
<evidence type="ECO:0000313" key="1">
    <source>
        <dbReference type="EMBL" id="JAP08491.1"/>
    </source>
</evidence>
<dbReference type="EMBL" id="GEDG01036811">
    <property type="protein sequence ID" value="JAP08491.1"/>
    <property type="molecule type" value="Transcribed_RNA"/>
</dbReference>
<accession>A0A0V0GMH8</accession>
<organism evidence="1">
    <name type="scientific">Solanum chacoense</name>
    <name type="common">Chaco potato</name>
    <dbReference type="NCBI Taxonomy" id="4108"/>
    <lineage>
        <taxon>Eukaryota</taxon>
        <taxon>Viridiplantae</taxon>
        <taxon>Streptophyta</taxon>
        <taxon>Embryophyta</taxon>
        <taxon>Tracheophyta</taxon>
        <taxon>Spermatophyta</taxon>
        <taxon>Magnoliopsida</taxon>
        <taxon>eudicotyledons</taxon>
        <taxon>Gunneridae</taxon>
        <taxon>Pentapetalae</taxon>
        <taxon>asterids</taxon>
        <taxon>lamiids</taxon>
        <taxon>Solanales</taxon>
        <taxon>Solanaceae</taxon>
        <taxon>Solanoideae</taxon>
        <taxon>Solaneae</taxon>
        <taxon>Solanum</taxon>
    </lineage>
</organism>
<reference evidence="1" key="1">
    <citation type="submission" date="2015-12" db="EMBL/GenBank/DDBJ databases">
        <title>Gene expression during late stages of embryo sac development: a critical building block for successful pollen-pistil interactions.</title>
        <authorList>
            <person name="Liu Y."/>
            <person name="Joly V."/>
            <person name="Sabar M."/>
            <person name="Matton D.P."/>
        </authorList>
    </citation>
    <scope>NUCLEOTIDE SEQUENCE</scope>
</reference>
<proteinExistence type="predicted"/>
<name>A0A0V0GMH8_SOLCH</name>
<protein>
    <submittedName>
        <fullName evidence="1">Putative ovule protein</fullName>
    </submittedName>
</protein>
<sequence length="70" mass="8384">MFRGPKFRRNCGYHRENNVGDEVEVDTIPLKQVSHKEAIITSRTLHYFLIQVKKTIPELLDEIRKIRYEL</sequence>